<name>A0A4Q9M9W9_9APHY</name>
<proteinExistence type="predicted"/>
<gene>
    <name evidence="2" type="ORF">BD311DRAFT_792065</name>
</gene>
<sequence length="175" mass="18531">MRTRAPSSSPASASCPYVPTSSSTPPTQSDQAGPFPPRPPLSVANPPSAHLAVFGLPEEIRRPNAASSVARFSTYHSVSSAHCANHLPPLVRIARVIRCLSLDVVLLPRVRLLPQIFSLLRARKPSAPLSHAFGMSPLLSSSSGLHALCTLNMPILGTVFSQLVPRSTNASPRSS</sequence>
<accession>A0A4Q9M9W9</accession>
<protein>
    <submittedName>
        <fullName evidence="2">Uncharacterized protein</fullName>
    </submittedName>
</protein>
<feature type="compositionally biased region" description="Low complexity" evidence="1">
    <location>
        <begin position="1"/>
        <end position="27"/>
    </location>
</feature>
<evidence type="ECO:0000313" key="2">
    <source>
        <dbReference type="EMBL" id="TBU22742.1"/>
    </source>
</evidence>
<reference evidence="2" key="1">
    <citation type="submission" date="2019-01" db="EMBL/GenBank/DDBJ databases">
        <title>Draft genome sequences of three monokaryotic isolates of the white-rot basidiomycete fungus Dichomitus squalens.</title>
        <authorList>
            <consortium name="DOE Joint Genome Institute"/>
            <person name="Lopez S.C."/>
            <person name="Andreopoulos B."/>
            <person name="Pangilinan J."/>
            <person name="Lipzen A."/>
            <person name="Riley R."/>
            <person name="Ahrendt S."/>
            <person name="Ng V."/>
            <person name="Barry K."/>
            <person name="Daum C."/>
            <person name="Grigoriev I.V."/>
            <person name="Hilden K.S."/>
            <person name="Makela M.R."/>
            <person name="de Vries R.P."/>
        </authorList>
    </citation>
    <scope>NUCLEOTIDE SEQUENCE [LARGE SCALE GENOMIC DNA]</scope>
    <source>
        <strain evidence="2">OM18370.1</strain>
    </source>
</reference>
<feature type="region of interest" description="Disordered" evidence="1">
    <location>
        <begin position="1"/>
        <end position="42"/>
    </location>
</feature>
<dbReference type="AlphaFoldDB" id="A0A4Q9M9W9"/>
<dbReference type="PROSITE" id="PS51257">
    <property type="entry name" value="PROKAR_LIPOPROTEIN"/>
    <property type="match status" value="1"/>
</dbReference>
<evidence type="ECO:0000256" key="1">
    <source>
        <dbReference type="SAM" id="MobiDB-lite"/>
    </source>
</evidence>
<dbReference type="EMBL" id="ML143528">
    <property type="protein sequence ID" value="TBU22742.1"/>
    <property type="molecule type" value="Genomic_DNA"/>
</dbReference>
<dbReference type="Proteomes" id="UP000292957">
    <property type="component" value="Unassembled WGS sequence"/>
</dbReference>
<organism evidence="2">
    <name type="scientific">Dichomitus squalens</name>
    <dbReference type="NCBI Taxonomy" id="114155"/>
    <lineage>
        <taxon>Eukaryota</taxon>
        <taxon>Fungi</taxon>
        <taxon>Dikarya</taxon>
        <taxon>Basidiomycota</taxon>
        <taxon>Agaricomycotina</taxon>
        <taxon>Agaricomycetes</taxon>
        <taxon>Polyporales</taxon>
        <taxon>Polyporaceae</taxon>
        <taxon>Dichomitus</taxon>
    </lineage>
</organism>